<keyword evidence="2" id="KW-1185">Reference proteome</keyword>
<comment type="caution">
    <text evidence="1">The sequence shown here is derived from an EMBL/GenBank/DDBJ whole genome shotgun (WGS) entry which is preliminary data.</text>
</comment>
<feature type="non-terminal residue" evidence="1">
    <location>
        <position position="1"/>
    </location>
</feature>
<gene>
    <name evidence="1" type="ORF">BIFBRE_05120</name>
</gene>
<proteinExistence type="predicted"/>
<evidence type="ECO:0000313" key="2">
    <source>
        <dbReference type="Proteomes" id="UP000003191"/>
    </source>
</evidence>
<organism evidence="1 2">
    <name type="scientific">Bifidobacterium breve DSM 20213 = JCM 1192</name>
    <dbReference type="NCBI Taxonomy" id="518634"/>
    <lineage>
        <taxon>Bacteria</taxon>
        <taxon>Bacillati</taxon>
        <taxon>Actinomycetota</taxon>
        <taxon>Actinomycetes</taxon>
        <taxon>Bifidobacteriales</taxon>
        <taxon>Bifidobacteriaceae</taxon>
        <taxon>Bifidobacterium</taxon>
    </lineage>
</organism>
<reference evidence="1 2" key="1">
    <citation type="submission" date="2010-02" db="EMBL/GenBank/DDBJ databases">
        <authorList>
            <person name="Weinstock G."/>
            <person name="Sodergren E."/>
            <person name="Clifton S."/>
            <person name="Fulton L."/>
            <person name="Fulton B."/>
            <person name="Courtney L."/>
            <person name="Fronick C."/>
            <person name="Harrison M."/>
            <person name="Strong C."/>
            <person name="Farmer C."/>
            <person name="Delahaunty K."/>
            <person name="Markovic C."/>
            <person name="Hall O."/>
            <person name="Minx P."/>
            <person name="Tomlinson C."/>
            <person name="Mitreva M."/>
            <person name="Nelson J."/>
            <person name="Hou S."/>
            <person name="Wollam A."/>
            <person name="Pepin K.H."/>
            <person name="Johnson M."/>
            <person name="Bhonagiri V."/>
            <person name="Zhang X."/>
            <person name="Suruliraj S."/>
            <person name="Warren W."/>
            <person name="Chinwalla A."/>
            <person name="Mardis E.R."/>
            <person name="Wilson R.K."/>
        </authorList>
    </citation>
    <scope>NUCLEOTIDE SEQUENCE [LARGE SCALE GENOMIC DNA]</scope>
    <source>
        <strain evidence="1 2">DSM 20213</strain>
    </source>
</reference>
<accession>D4BSM8</accession>
<name>D4BSM8_BIFBR</name>
<evidence type="ECO:0000313" key="1">
    <source>
        <dbReference type="EMBL" id="EFE88031.1"/>
    </source>
</evidence>
<dbReference type="Proteomes" id="UP000003191">
    <property type="component" value="Unassembled WGS sequence"/>
</dbReference>
<protein>
    <submittedName>
        <fullName evidence="1">Uncharacterized protein</fullName>
    </submittedName>
</protein>
<dbReference type="EMBL" id="ACCG02000108">
    <property type="protein sequence ID" value="EFE88031.1"/>
    <property type="molecule type" value="Genomic_DNA"/>
</dbReference>
<sequence length="56" mass="6944">SLLFFLYLLFCLVLQLCNAYEFRMVIRSMLESIRNRIKKIGIIRWTHYNKLTYHFN</sequence>
<dbReference type="HOGENOM" id="CLU_3000784_0_0_11"/>
<dbReference type="AlphaFoldDB" id="D4BSM8"/>